<evidence type="ECO:0000313" key="2">
    <source>
        <dbReference type="EMBL" id="MCP9275532.1"/>
    </source>
</evidence>
<name>A0ABT1MCM2_9MYCO</name>
<evidence type="ECO:0000256" key="1">
    <source>
        <dbReference type="SAM" id="SignalP"/>
    </source>
</evidence>
<reference evidence="2 3" key="1">
    <citation type="submission" date="2022-06" db="EMBL/GenBank/DDBJ databases">
        <title>Mycolicibacterium sp. CAU 1645 isolated from seawater.</title>
        <authorList>
            <person name="Kim W."/>
        </authorList>
    </citation>
    <scope>NUCLEOTIDE SEQUENCE [LARGE SCALE GENOMIC DNA]</scope>
    <source>
        <strain evidence="2 3">CAU 1645</strain>
    </source>
</reference>
<dbReference type="RefSeq" id="WP_255063394.1">
    <property type="nucleotide sequence ID" value="NZ_JANDBD010000012.1"/>
</dbReference>
<sequence length="90" mass="9284">MKHVAVAVGSVVGVLALLTGCSGASNSGGDTTCRDFLAMRTENMDATVARMLKERNGRNSSTTEVVDTRVTTLAACAPPDRGDVTIGDLV</sequence>
<evidence type="ECO:0000313" key="3">
    <source>
        <dbReference type="Proteomes" id="UP001651690"/>
    </source>
</evidence>
<protein>
    <recommendedName>
        <fullName evidence="4">Acid stress chaperone HdeA</fullName>
    </recommendedName>
</protein>
<organism evidence="2 3">
    <name type="scientific">Mycolicibacterium arenosum</name>
    <dbReference type="NCBI Taxonomy" id="2952157"/>
    <lineage>
        <taxon>Bacteria</taxon>
        <taxon>Bacillati</taxon>
        <taxon>Actinomycetota</taxon>
        <taxon>Actinomycetes</taxon>
        <taxon>Mycobacteriales</taxon>
        <taxon>Mycobacteriaceae</taxon>
        <taxon>Mycolicibacterium</taxon>
    </lineage>
</organism>
<keyword evidence="1" id="KW-0732">Signal</keyword>
<proteinExistence type="predicted"/>
<comment type="caution">
    <text evidence="2">The sequence shown here is derived from an EMBL/GenBank/DDBJ whole genome shotgun (WGS) entry which is preliminary data.</text>
</comment>
<dbReference type="PROSITE" id="PS51257">
    <property type="entry name" value="PROKAR_LIPOPROTEIN"/>
    <property type="match status" value="1"/>
</dbReference>
<evidence type="ECO:0008006" key="4">
    <source>
        <dbReference type="Google" id="ProtNLM"/>
    </source>
</evidence>
<feature type="chain" id="PRO_5046939645" description="Acid stress chaperone HdeA" evidence="1">
    <location>
        <begin position="25"/>
        <end position="90"/>
    </location>
</feature>
<gene>
    <name evidence="2" type="ORF">NM203_25405</name>
</gene>
<dbReference type="EMBL" id="JANDBD010000012">
    <property type="protein sequence ID" value="MCP9275532.1"/>
    <property type="molecule type" value="Genomic_DNA"/>
</dbReference>
<feature type="signal peptide" evidence="1">
    <location>
        <begin position="1"/>
        <end position="24"/>
    </location>
</feature>
<keyword evidence="3" id="KW-1185">Reference proteome</keyword>
<dbReference type="Proteomes" id="UP001651690">
    <property type="component" value="Unassembled WGS sequence"/>
</dbReference>
<accession>A0ABT1MCM2</accession>